<dbReference type="InterPro" id="IPR029753">
    <property type="entry name" value="D-isomer_DH_CS"/>
</dbReference>
<evidence type="ECO:0000313" key="4">
    <source>
        <dbReference type="EMBL" id="RKS56113.1"/>
    </source>
</evidence>
<dbReference type="Gene3D" id="3.40.50.720">
    <property type="entry name" value="NAD(P)-binding Rossmann-like Domain"/>
    <property type="match status" value="2"/>
</dbReference>
<dbReference type="GO" id="GO:0051287">
    <property type="term" value="F:NAD binding"/>
    <property type="evidence" value="ECO:0007669"/>
    <property type="project" value="InterPro"/>
</dbReference>
<comment type="caution">
    <text evidence="4">The sequence shown here is derived from an EMBL/GenBank/DDBJ whole genome shotgun (WGS) entry which is preliminary data.</text>
</comment>
<dbReference type="InterPro" id="IPR036291">
    <property type="entry name" value="NAD(P)-bd_dom_sf"/>
</dbReference>
<dbReference type="SUPFAM" id="SSF51735">
    <property type="entry name" value="NAD(P)-binding Rossmann-fold domains"/>
    <property type="match status" value="1"/>
</dbReference>
<organism evidence="4 5">
    <name type="scientific">Gillisia mitskevichiae</name>
    <dbReference type="NCBI Taxonomy" id="270921"/>
    <lineage>
        <taxon>Bacteria</taxon>
        <taxon>Pseudomonadati</taxon>
        <taxon>Bacteroidota</taxon>
        <taxon>Flavobacteriia</taxon>
        <taxon>Flavobacteriales</taxon>
        <taxon>Flavobacteriaceae</taxon>
        <taxon>Gillisia</taxon>
    </lineage>
</organism>
<dbReference type="GO" id="GO:0016616">
    <property type="term" value="F:oxidoreductase activity, acting on the CH-OH group of donors, NAD or NADP as acceptor"/>
    <property type="evidence" value="ECO:0007669"/>
    <property type="project" value="UniProtKB-ARBA"/>
</dbReference>
<accession>A0A495PZZ4</accession>
<dbReference type="PANTHER" id="PTHR43333:SF1">
    <property type="entry name" value="D-ISOMER SPECIFIC 2-HYDROXYACID DEHYDROGENASE NAD-BINDING DOMAIN-CONTAINING PROTEIN"/>
    <property type="match status" value="1"/>
</dbReference>
<reference evidence="4 5" key="1">
    <citation type="submission" date="2018-10" db="EMBL/GenBank/DDBJ databases">
        <title>Genomic Encyclopedia of Archaeal and Bacterial Type Strains, Phase II (KMG-II): from individual species to whole genera.</title>
        <authorList>
            <person name="Goeker M."/>
        </authorList>
    </citation>
    <scope>NUCLEOTIDE SEQUENCE [LARGE SCALE GENOMIC DNA]</scope>
    <source>
        <strain evidence="4 5">DSM 19839</strain>
    </source>
</reference>
<dbReference type="RefSeq" id="WP_121344836.1">
    <property type="nucleotide sequence ID" value="NZ_RBLG01000001.1"/>
</dbReference>
<dbReference type="EMBL" id="RBLG01000001">
    <property type="protein sequence ID" value="RKS56113.1"/>
    <property type="molecule type" value="Genomic_DNA"/>
</dbReference>
<dbReference type="SUPFAM" id="SSF52283">
    <property type="entry name" value="Formate/glycerate dehydrogenase catalytic domain-like"/>
    <property type="match status" value="1"/>
</dbReference>
<dbReference type="Pfam" id="PF02826">
    <property type="entry name" value="2-Hacid_dh_C"/>
    <property type="match status" value="1"/>
</dbReference>
<dbReference type="PANTHER" id="PTHR43333">
    <property type="entry name" value="2-HACID_DH_C DOMAIN-CONTAINING PROTEIN"/>
    <property type="match status" value="1"/>
</dbReference>
<keyword evidence="1" id="KW-0560">Oxidoreductase</keyword>
<evidence type="ECO:0000259" key="3">
    <source>
        <dbReference type="Pfam" id="PF02826"/>
    </source>
</evidence>
<protein>
    <submittedName>
        <fullName evidence="4">Glyoxylate/hydroxypyruvate reductase A</fullName>
    </submittedName>
</protein>
<evidence type="ECO:0000256" key="2">
    <source>
        <dbReference type="ARBA" id="ARBA00023027"/>
    </source>
</evidence>
<proteinExistence type="predicted"/>
<keyword evidence="5" id="KW-1185">Reference proteome</keyword>
<dbReference type="AlphaFoldDB" id="A0A495PZZ4"/>
<dbReference type="InterPro" id="IPR006140">
    <property type="entry name" value="D-isomer_DH_NAD-bd"/>
</dbReference>
<dbReference type="PROSITE" id="PS00671">
    <property type="entry name" value="D_2_HYDROXYACID_DH_3"/>
    <property type="match status" value="1"/>
</dbReference>
<sequence length="306" mass="34721">MSVLLICTGRDPQVWVNAIREQQPNVKLYVYPEVHDPQEITFVVTWKHPKGVFNRYPNLEVIASIGAGVDHIISDPEIPKRALITRVIDEQLTKDMSTFVLALVLDKIRNVSIHHSEKKWSPLPYHTLDEENIGVMGLGVLGKAVALNLSSNGFKVSGWSKSRKHIDGVSTYHGEKGLNDFLKDTSILICLLPLTSETDSILNKELFEKLPKGAYIINVARGEHLVEHDLLEMLDKGHLSGASLDVFRTEPLPEEHPFWKHPKIHITPHIASVTDPKKVVHQLMENYMHLKNREPLKNVVELKKEY</sequence>
<dbReference type="CDD" id="cd12164">
    <property type="entry name" value="GDH_like_2"/>
    <property type="match status" value="1"/>
</dbReference>
<keyword evidence="2" id="KW-0520">NAD</keyword>
<evidence type="ECO:0000256" key="1">
    <source>
        <dbReference type="ARBA" id="ARBA00023002"/>
    </source>
</evidence>
<keyword evidence="4" id="KW-0670">Pyruvate</keyword>
<gene>
    <name evidence="4" type="ORF">BC962_1092</name>
</gene>
<dbReference type="OrthoDB" id="9805416at2"/>
<name>A0A495PZZ4_9FLAO</name>
<dbReference type="Proteomes" id="UP000276282">
    <property type="component" value="Unassembled WGS sequence"/>
</dbReference>
<evidence type="ECO:0000313" key="5">
    <source>
        <dbReference type="Proteomes" id="UP000276282"/>
    </source>
</evidence>
<feature type="domain" description="D-isomer specific 2-hydroxyacid dehydrogenase NAD-binding" evidence="3">
    <location>
        <begin position="107"/>
        <end position="271"/>
    </location>
</feature>